<keyword evidence="1" id="KW-1133">Transmembrane helix</keyword>
<proteinExistence type="predicted"/>
<accession>A0ABM8EIE3</accession>
<keyword evidence="1" id="KW-0812">Transmembrane</keyword>
<reference evidence="2 3" key="1">
    <citation type="submission" date="2022-12" db="EMBL/GenBank/DDBJ databases">
        <title>Polyphasic characterization of Geotalea uranireducens NIT-SL11 newly isolated from a complex of sewage sludge and microbially reduced graphene oxide.</title>
        <authorList>
            <person name="Xie L."/>
            <person name="Yoshida N."/>
            <person name="Meng L."/>
        </authorList>
    </citation>
    <scope>NUCLEOTIDE SEQUENCE [LARGE SCALE GENOMIC DNA]</scope>
    <source>
        <strain evidence="2 3">NIT-SL11</strain>
    </source>
</reference>
<evidence type="ECO:0000313" key="2">
    <source>
        <dbReference type="EMBL" id="BDV42000.1"/>
    </source>
</evidence>
<sequence length="80" mass="8817">MSYPTQKEFLNGNEFGAGLPVSSGTGFEDFLFAAFTFIGIVIVICQFIPGIMLCTSLLKNLFSFSRVEIKPARLKHGESH</sequence>
<keyword evidence="1" id="KW-0472">Membrane</keyword>
<evidence type="ECO:0000313" key="3">
    <source>
        <dbReference type="Proteomes" id="UP001317705"/>
    </source>
</evidence>
<protein>
    <submittedName>
        <fullName evidence="2">Uncharacterized protein</fullName>
    </submittedName>
</protein>
<gene>
    <name evidence="2" type="ORF">GURASL_09230</name>
</gene>
<organism evidence="2 3">
    <name type="scientific">Geotalea uraniireducens</name>
    <dbReference type="NCBI Taxonomy" id="351604"/>
    <lineage>
        <taxon>Bacteria</taxon>
        <taxon>Pseudomonadati</taxon>
        <taxon>Thermodesulfobacteriota</taxon>
        <taxon>Desulfuromonadia</taxon>
        <taxon>Geobacterales</taxon>
        <taxon>Geobacteraceae</taxon>
        <taxon>Geotalea</taxon>
    </lineage>
</organism>
<dbReference type="Proteomes" id="UP001317705">
    <property type="component" value="Chromosome"/>
</dbReference>
<dbReference type="RefSeq" id="WP_282002182.1">
    <property type="nucleotide sequence ID" value="NZ_AP027151.1"/>
</dbReference>
<name>A0ABM8EIE3_9BACT</name>
<feature type="transmembrane region" description="Helical" evidence="1">
    <location>
        <begin position="30"/>
        <end position="58"/>
    </location>
</feature>
<evidence type="ECO:0000256" key="1">
    <source>
        <dbReference type="SAM" id="Phobius"/>
    </source>
</evidence>
<dbReference type="EMBL" id="AP027151">
    <property type="protein sequence ID" value="BDV42000.1"/>
    <property type="molecule type" value="Genomic_DNA"/>
</dbReference>
<keyword evidence="3" id="KW-1185">Reference proteome</keyword>